<dbReference type="Gene3D" id="3.50.50.60">
    <property type="entry name" value="FAD/NAD(P)-binding domain"/>
    <property type="match status" value="1"/>
</dbReference>
<evidence type="ECO:0000256" key="3">
    <source>
        <dbReference type="ARBA" id="ARBA00022827"/>
    </source>
</evidence>
<dbReference type="PANTHER" id="PTHR46720">
    <property type="entry name" value="HYDROXYLASE, PUTATIVE (AFU_ORTHOLOGUE AFUA_3G01460)-RELATED"/>
    <property type="match status" value="1"/>
</dbReference>
<accession>A0AAE0WZX1</accession>
<dbReference type="InterPro" id="IPR051104">
    <property type="entry name" value="FAD_monoxygenase"/>
</dbReference>
<gene>
    <name evidence="8" type="ORF">B0T22DRAFT_502185</name>
</gene>
<comment type="similarity">
    <text evidence="1">Belongs to the paxM FAD-dependent monooxygenase family.</text>
</comment>
<reference evidence="8" key="1">
    <citation type="journal article" date="2023" name="Mol. Phylogenet. Evol.">
        <title>Genome-scale phylogeny and comparative genomics of the fungal order Sordariales.</title>
        <authorList>
            <person name="Hensen N."/>
            <person name="Bonometti L."/>
            <person name="Westerberg I."/>
            <person name="Brannstrom I.O."/>
            <person name="Guillou S."/>
            <person name="Cros-Aarteil S."/>
            <person name="Calhoun S."/>
            <person name="Haridas S."/>
            <person name="Kuo A."/>
            <person name="Mondo S."/>
            <person name="Pangilinan J."/>
            <person name="Riley R."/>
            <person name="LaButti K."/>
            <person name="Andreopoulos B."/>
            <person name="Lipzen A."/>
            <person name="Chen C."/>
            <person name="Yan M."/>
            <person name="Daum C."/>
            <person name="Ng V."/>
            <person name="Clum A."/>
            <person name="Steindorff A."/>
            <person name="Ohm R.A."/>
            <person name="Martin F."/>
            <person name="Silar P."/>
            <person name="Natvig D.O."/>
            <person name="Lalanne C."/>
            <person name="Gautier V."/>
            <person name="Ament-Velasquez S.L."/>
            <person name="Kruys A."/>
            <person name="Hutchinson M.I."/>
            <person name="Powell A.J."/>
            <person name="Barry K."/>
            <person name="Miller A.N."/>
            <person name="Grigoriev I.V."/>
            <person name="Debuchy R."/>
            <person name="Gladieux P."/>
            <person name="Hiltunen Thoren M."/>
            <person name="Johannesson H."/>
        </authorList>
    </citation>
    <scope>NUCLEOTIDE SEQUENCE</scope>
    <source>
        <strain evidence="8">CBS 314.62</strain>
    </source>
</reference>
<dbReference type="SUPFAM" id="SSF51905">
    <property type="entry name" value="FAD/NAD(P)-binding domain"/>
    <property type="match status" value="1"/>
</dbReference>
<dbReference type="InterPro" id="IPR002938">
    <property type="entry name" value="FAD-bd"/>
</dbReference>
<keyword evidence="6" id="KW-1133">Transmembrane helix</keyword>
<dbReference type="InterPro" id="IPR036188">
    <property type="entry name" value="FAD/NAD-bd_sf"/>
</dbReference>
<sequence>MGDAAKPTVSPPTKVQDAPPPLTVAVVGGGIIGVLTALGLIHRGIQTTIYERAPTFHEIGAAMAFTGAARTCMEQINPSVLDVLRRVGQPSPHEKVRYWDGFHPRTKAAAADEASALLFDVPERDLAFWACLRSHFLLGMAALLPDGAVEFGKELVGFTDGPGEGVVLRFADGTTAAADVLIGCDGIHSATRPLLLGADHPSAHPTYTHKTVFRALVPFPGAVAALGADKAHDYSLHLGPNAHMISFPVQNATLYNLFVALHDPAPWPDAYSRTMTAPSTRSEVATALRGWGPHVAELVGLLPDALVKYGVFDMAAHPAPTYARGRVCVAGDAAHASSPFHGAGACMGVEDALVLADLLARVQDDTTISAPGRPRAIEAALQAFSAVRKERSQWLVQSSRDIGDIYQWRYQATGEDSAKCKAEFEWRARKIGYFDVDGMVADGRREYEARFAGGV</sequence>
<dbReference type="PRINTS" id="PR00420">
    <property type="entry name" value="RNGMNOXGNASE"/>
</dbReference>
<proteinExistence type="inferred from homology"/>
<dbReference type="PANTHER" id="PTHR46720:SF3">
    <property type="entry name" value="FAD-BINDING DOMAIN-CONTAINING PROTEIN-RELATED"/>
    <property type="match status" value="1"/>
</dbReference>
<reference evidence="8" key="2">
    <citation type="submission" date="2023-06" db="EMBL/GenBank/DDBJ databases">
        <authorList>
            <consortium name="Lawrence Berkeley National Laboratory"/>
            <person name="Haridas S."/>
            <person name="Hensen N."/>
            <person name="Bonometti L."/>
            <person name="Westerberg I."/>
            <person name="Brannstrom I.O."/>
            <person name="Guillou S."/>
            <person name="Cros-Aarteil S."/>
            <person name="Calhoun S."/>
            <person name="Kuo A."/>
            <person name="Mondo S."/>
            <person name="Pangilinan J."/>
            <person name="Riley R."/>
            <person name="Labutti K."/>
            <person name="Andreopoulos B."/>
            <person name="Lipzen A."/>
            <person name="Chen C."/>
            <person name="Yanf M."/>
            <person name="Daum C."/>
            <person name="Ng V."/>
            <person name="Clum A."/>
            <person name="Steindorff A."/>
            <person name="Ohm R."/>
            <person name="Martin F."/>
            <person name="Silar P."/>
            <person name="Natvig D."/>
            <person name="Lalanne C."/>
            <person name="Gautier V."/>
            <person name="Ament-Velasquez S.L."/>
            <person name="Kruys A."/>
            <person name="Hutchinson M.I."/>
            <person name="Powell A.J."/>
            <person name="Barry K."/>
            <person name="Miller A.N."/>
            <person name="Grigoriev I.V."/>
            <person name="Debuchy R."/>
            <person name="Gladieux P."/>
            <person name="Thoren M.H."/>
            <person name="Johannesson H."/>
        </authorList>
    </citation>
    <scope>NUCLEOTIDE SEQUENCE</scope>
    <source>
        <strain evidence="8">CBS 314.62</strain>
    </source>
</reference>
<comment type="caution">
    <text evidence="8">The sequence shown here is derived from an EMBL/GenBank/DDBJ whole genome shotgun (WGS) entry which is preliminary data.</text>
</comment>
<evidence type="ECO:0000313" key="8">
    <source>
        <dbReference type="EMBL" id="KAK3681622.1"/>
    </source>
</evidence>
<keyword evidence="2" id="KW-0285">Flavoprotein</keyword>
<feature type="transmembrane region" description="Helical" evidence="6">
    <location>
        <begin position="20"/>
        <end position="41"/>
    </location>
</feature>
<dbReference type="Proteomes" id="UP001270362">
    <property type="component" value="Unassembled WGS sequence"/>
</dbReference>
<evidence type="ECO:0000259" key="7">
    <source>
        <dbReference type="Pfam" id="PF01494"/>
    </source>
</evidence>
<evidence type="ECO:0000256" key="2">
    <source>
        <dbReference type="ARBA" id="ARBA00022630"/>
    </source>
</evidence>
<feature type="region of interest" description="Disordered" evidence="5">
    <location>
        <begin position="1"/>
        <end position="20"/>
    </location>
</feature>
<protein>
    <recommendedName>
        <fullName evidence="7">FAD-binding domain-containing protein</fullName>
    </recommendedName>
</protein>
<dbReference type="GO" id="GO:0071949">
    <property type="term" value="F:FAD binding"/>
    <property type="evidence" value="ECO:0007669"/>
    <property type="project" value="InterPro"/>
</dbReference>
<dbReference type="GO" id="GO:0016491">
    <property type="term" value="F:oxidoreductase activity"/>
    <property type="evidence" value="ECO:0007669"/>
    <property type="project" value="UniProtKB-KW"/>
</dbReference>
<name>A0AAE0WZX1_9PEZI</name>
<keyword evidence="4" id="KW-0560">Oxidoreductase</keyword>
<keyword evidence="9" id="KW-1185">Reference proteome</keyword>
<dbReference type="GO" id="GO:0044550">
    <property type="term" value="P:secondary metabolite biosynthetic process"/>
    <property type="evidence" value="ECO:0007669"/>
    <property type="project" value="TreeGrafter"/>
</dbReference>
<dbReference type="SUPFAM" id="SSF54373">
    <property type="entry name" value="FAD-linked reductases, C-terminal domain"/>
    <property type="match status" value="1"/>
</dbReference>
<organism evidence="8 9">
    <name type="scientific">Podospora appendiculata</name>
    <dbReference type="NCBI Taxonomy" id="314037"/>
    <lineage>
        <taxon>Eukaryota</taxon>
        <taxon>Fungi</taxon>
        <taxon>Dikarya</taxon>
        <taxon>Ascomycota</taxon>
        <taxon>Pezizomycotina</taxon>
        <taxon>Sordariomycetes</taxon>
        <taxon>Sordariomycetidae</taxon>
        <taxon>Sordariales</taxon>
        <taxon>Podosporaceae</taxon>
        <taxon>Podospora</taxon>
    </lineage>
</organism>
<keyword evidence="6" id="KW-0812">Transmembrane</keyword>
<evidence type="ECO:0000256" key="6">
    <source>
        <dbReference type="SAM" id="Phobius"/>
    </source>
</evidence>
<keyword evidence="6" id="KW-0472">Membrane</keyword>
<evidence type="ECO:0000256" key="1">
    <source>
        <dbReference type="ARBA" id="ARBA00007992"/>
    </source>
</evidence>
<evidence type="ECO:0000256" key="5">
    <source>
        <dbReference type="SAM" id="MobiDB-lite"/>
    </source>
</evidence>
<feature type="domain" description="FAD-binding" evidence="7">
    <location>
        <begin position="23"/>
        <end position="364"/>
    </location>
</feature>
<keyword evidence="3" id="KW-0274">FAD</keyword>
<evidence type="ECO:0000313" key="9">
    <source>
        <dbReference type="Proteomes" id="UP001270362"/>
    </source>
</evidence>
<dbReference type="EMBL" id="JAULSO010000006">
    <property type="protein sequence ID" value="KAK3681622.1"/>
    <property type="molecule type" value="Genomic_DNA"/>
</dbReference>
<dbReference type="Pfam" id="PF01494">
    <property type="entry name" value="FAD_binding_3"/>
    <property type="match status" value="1"/>
</dbReference>
<dbReference type="AlphaFoldDB" id="A0AAE0WZX1"/>
<evidence type="ECO:0000256" key="4">
    <source>
        <dbReference type="ARBA" id="ARBA00023002"/>
    </source>
</evidence>